<organism evidence="1 2">
    <name type="scientific">Crotalaria pallida</name>
    <name type="common">Smooth rattlebox</name>
    <name type="synonym">Crotalaria striata</name>
    <dbReference type="NCBI Taxonomy" id="3830"/>
    <lineage>
        <taxon>Eukaryota</taxon>
        <taxon>Viridiplantae</taxon>
        <taxon>Streptophyta</taxon>
        <taxon>Embryophyta</taxon>
        <taxon>Tracheophyta</taxon>
        <taxon>Spermatophyta</taxon>
        <taxon>Magnoliopsida</taxon>
        <taxon>eudicotyledons</taxon>
        <taxon>Gunneridae</taxon>
        <taxon>Pentapetalae</taxon>
        <taxon>rosids</taxon>
        <taxon>fabids</taxon>
        <taxon>Fabales</taxon>
        <taxon>Fabaceae</taxon>
        <taxon>Papilionoideae</taxon>
        <taxon>50 kb inversion clade</taxon>
        <taxon>genistoids sensu lato</taxon>
        <taxon>core genistoids</taxon>
        <taxon>Crotalarieae</taxon>
        <taxon>Crotalaria</taxon>
    </lineage>
</organism>
<evidence type="ECO:0000313" key="1">
    <source>
        <dbReference type="EMBL" id="KAK7267726.1"/>
    </source>
</evidence>
<proteinExistence type="predicted"/>
<name>A0AAN9F2H0_CROPI</name>
<keyword evidence="2" id="KW-1185">Reference proteome</keyword>
<sequence length="101" mass="11187">MLLGGLVASTDGLYIVASAYHWLGIESRGGSTVNSSSWLWRVKIPAKIQWITWLVTKDALPIVNMFRSDYRGLSHLQRLFSGFGDGGIMLVLMSQVGTSLW</sequence>
<dbReference type="EMBL" id="JAYWIO010000004">
    <property type="protein sequence ID" value="KAK7267726.1"/>
    <property type="molecule type" value="Genomic_DNA"/>
</dbReference>
<evidence type="ECO:0000313" key="2">
    <source>
        <dbReference type="Proteomes" id="UP001372338"/>
    </source>
</evidence>
<comment type="caution">
    <text evidence="1">The sequence shown here is derived from an EMBL/GenBank/DDBJ whole genome shotgun (WGS) entry which is preliminary data.</text>
</comment>
<reference evidence="1 2" key="1">
    <citation type="submission" date="2024-01" db="EMBL/GenBank/DDBJ databases">
        <title>The genomes of 5 underutilized Papilionoideae crops provide insights into root nodulation and disease resistanc.</title>
        <authorList>
            <person name="Yuan L."/>
        </authorList>
    </citation>
    <scope>NUCLEOTIDE SEQUENCE [LARGE SCALE GENOMIC DNA]</scope>
    <source>
        <strain evidence="1">ZHUSHIDOU_FW_LH</strain>
        <tissue evidence="1">Leaf</tissue>
    </source>
</reference>
<dbReference type="AlphaFoldDB" id="A0AAN9F2H0"/>
<protein>
    <submittedName>
        <fullName evidence="1">Uncharacterized protein</fullName>
    </submittedName>
</protein>
<accession>A0AAN9F2H0</accession>
<dbReference type="Proteomes" id="UP001372338">
    <property type="component" value="Unassembled WGS sequence"/>
</dbReference>
<gene>
    <name evidence="1" type="ORF">RIF29_20404</name>
</gene>